<comment type="similarity">
    <text evidence="1 5">Belongs to the peptidase S8 family.</text>
</comment>
<feature type="active site" description="Charge relay system" evidence="5">
    <location>
        <position position="310"/>
    </location>
</feature>
<name>A0ABY0IDN7_9BACT</name>
<organism evidence="7 8">
    <name type="scientific">Halobacteriovorax vibrionivorans</name>
    <dbReference type="NCBI Taxonomy" id="2152716"/>
    <lineage>
        <taxon>Bacteria</taxon>
        <taxon>Pseudomonadati</taxon>
        <taxon>Bdellovibrionota</taxon>
        <taxon>Bacteriovoracia</taxon>
        <taxon>Bacteriovoracales</taxon>
        <taxon>Halobacteriovoraceae</taxon>
        <taxon>Halobacteriovorax</taxon>
    </lineage>
</organism>
<dbReference type="EMBL" id="QDKL01000003">
    <property type="protein sequence ID" value="RZF20600.1"/>
    <property type="molecule type" value="Genomic_DNA"/>
</dbReference>
<feature type="active site" description="Charge relay system" evidence="5">
    <location>
        <position position="477"/>
    </location>
</feature>
<dbReference type="InterPro" id="IPR000209">
    <property type="entry name" value="Peptidase_S8/S53_dom"/>
</dbReference>
<dbReference type="SUPFAM" id="SSF52743">
    <property type="entry name" value="Subtilisin-like"/>
    <property type="match status" value="1"/>
</dbReference>
<feature type="domain" description="Peptidase S8/S53" evidence="6">
    <location>
        <begin position="234"/>
        <end position="510"/>
    </location>
</feature>
<evidence type="ECO:0000259" key="6">
    <source>
        <dbReference type="Pfam" id="PF00082"/>
    </source>
</evidence>
<gene>
    <name evidence="7" type="ORF">DAY19_11485</name>
</gene>
<dbReference type="RefSeq" id="WP_115362573.1">
    <property type="nucleotide sequence ID" value="NZ_QDKL01000003.1"/>
</dbReference>
<keyword evidence="3 5" id="KW-0378">Hydrolase</keyword>
<dbReference type="Proteomes" id="UP000443582">
    <property type="component" value="Unassembled WGS sequence"/>
</dbReference>
<sequence length="541" mass="60401">MKKCLFPLIVLFNINTLAVECPSPKEVIDGSWKTIYQCNNGSLFSSYEIYMKTGARTGQKTYDELGRETSSDSWSTDGIYTYHSTHNYLENGNFVKSVYVIEDDKITNKIKEKAEYTGDPQDPTLVKDWVITQSSYRQQGIRHYHELEYKPYRIDVLNKQGEVTKYYEVTYNMKAPLANLVSEFKAYTPNGNLVGSYREDGEFSVAKQLKKFNLSKNEYERRLNVFNDKTREPVVIIDTGFDIMHPSLTHKLYNSPYDIVGDGVDNDGNGRVDDSWGWQRQDDAGLSLLRDDNNIRETHSLVHTPYPVSHGTHVAALALKDLDNYGLVGFAGDVAISDHLQMAGEYITDKNVKFVNMSFAIGFPGAPMSAPRDSFHFLEKIFVDNPETLFVVAAGNGRGSLDLDLKGNDNYPASYDYENMIKVGALNTSKLEKDKMDSYKPASFSKYGKTKVQIFAPGQGVVSAQSGGGTIPLNGTSMAAPFVTNIVLKAHQLNPSLSPLELKELLLKTAYIPKSGKLPCESGGIVNPDAFYKAVLKARDL</sequence>
<dbReference type="Pfam" id="PF00082">
    <property type="entry name" value="Peptidase_S8"/>
    <property type="match status" value="1"/>
</dbReference>
<evidence type="ECO:0000256" key="1">
    <source>
        <dbReference type="ARBA" id="ARBA00011073"/>
    </source>
</evidence>
<keyword evidence="2 5" id="KW-0645">Protease</keyword>
<comment type="caution">
    <text evidence="7">The sequence shown here is derived from an EMBL/GenBank/DDBJ whole genome shotgun (WGS) entry which is preliminary data.</text>
</comment>
<dbReference type="Gene3D" id="3.40.50.200">
    <property type="entry name" value="Peptidase S8/S53 domain"/>
    <property type="match status" value="1"/>
</dbReference>
<evidence type="ECO:0000313" key="7">
    <source>
        <dbReference type="EMBL" id="RZF20600.1"/>
    </source>
</evidence>
<dbReference type="PRINTS" id="PR00723">
    <property type="entry name" value="SUBTILISIN"/>
</dbReference>
<dbReference type="InterPro" id="IPR050131">
    <property type="entry name" value="Peptidase_S8_subtilisin-like"/>
</dbReference>
<evidence type="ECO:0000313" key="8">
    <source>
        <dbReference type="Proteomes" id="UP000443582"/>
    </source>
</evidence>
<accession>A0ABY0IDN7</accession>
<protein>
    <recommendedName>
        <fullName evidence="6">Peptidase S8/S53 domain-containing protein</fullName>
    </recommendedName>
</protein>
<feature type="active site" description="Charge relay system" evidence="5">
    <location>
        <position position="238"/>
    </location>
</feature>
<keyword evidence="4 5" id="KW-0720">Serine protease</keyword>
<dbReference type="InterPro" id="IPR015500">
    <property type="entry name" value="Peptidase_S8_subtilisin-rel"/>
</dbReference>
<evidence type="ECO:0000256" key="5">
    <source>
        <dbReference type="PROSITE-ProRule" id="PRU01240"/>
    </source>
</evidence>
<proteinExistence type="inferred from homology"/>
<evidence type="ECO:0000256" key="2">
    <source>
        <dbReference type="ARBA" id="ARBA00022670"/>
    </source>
</evidence>
<reference evidence="8" key="1">
    <citation type="journal article" date="2019" name="Int. J. Syst. Evol. Microbiol.">
        <title>Halobacteriovorax valvorus sp. nov., a novel prokaryotic predator isolated from coastal seawater of China.</title>
        <authorList>
            <person name="Chen M.-X."/>
        </authorList>
    </citation>
    <scope>NUCLEOTIDE SEQUENCE [LARGE SCALE GENOMIC DNA]</scope>
    <source>
        <strain evidence="8">BL9</strain>
    </source>
</reference>
<dbReference type="PANTHER" id="PTHR43806:SF11">
    <property type="entry name" value="CEREVISIN-RELATED"/>
    <property type="match status" value="1"/>
</dbReference>
<dbReference type="PROSITE" id="PS51892">
    <property type="entry name" value="SUBTILASE"/>
    <property type="match status" value="1"/>
</dbReference>
<keyword evidence="8" id="KW-1185">Reference proteome</keyword>
<dbReference type="InterPro" id="IPR036852">
    <property type="entry name" value="Peptidase_S8/S53_dom_sf"/>
</dbReference>
<evidence type="ECO:0000256" key="3">
    <source>
        <dbReference type="ARBA" id="ARBA00022801"/>
    </source>
</evidence>
<evidence type="ECO:0000256" key="4">
    <source>
        <dbReference type="ARBA" id="ARBA00022825"/>
    </source>
</evidence>
<dbReference type="PANTHER" id="PTHR43806">
    <property type="entry name" value="PEPTIDASE S8"/>
    <property type="match status" value="1"/>
</dbReference>